<evidence type="ECO:0000256" key="3">
    <source>
        <dbReference type="SAM" id="Phobius"/>
    </source>
</evidence>
<evidence type="ECO:0000259" key="4">
    <source>
        <dbReference type="PROSITE" id="PS51034"/>
    </source>
</evidence>
<sequence>SDIGRSLFRIHIFNLIIVRFFLSSLALASSSAVLLHTSSLSADTSKGVFLSCLRNTMMVRIPRDRLPSHLDSIQLHLNDPRCGALHVDKKNVLLRTSLTGCGTVRRFIDGKNSFHNNVVISSGNKRSIVRVPFRCSYSRYGLPGASDEDFPSLQAMMFTFNFLKCAINSTTIKVGTHEGTSPYDWSQQQVAGTNPIV</sequence>
<dbReference type="Pfam" id="PF23344">
    <property type="entry name" value="ZP-N"/>
    <property type="match status" value="1"/>
</dbReference>
<evidence type="ECO:0000256" key="1">
    <source>
        <dbReference type="ARBA" id="ARBA00022729"/>
    </source>
</evidence>
<feature type="transmembrane region" description="Helical" evidence="3">
    <location>
        <begin position="12"/>
        <end position="35"/>
    </location>
</feature>
<evidence type="ECO:0000256" key="2">
    <source>
        <dbReference type="ARBA" id="ARBA00023157"/>
    </source>
</evidence>
<name>A0AAD9UZ39_ACRCE</name>
<keyword evidence="3" id="KW-1133">Transmembrane helix</keyword>
<proteinExistence type="predicted"/>
<reference evidence="5" key="2">
    <citation type="journal article" date="2023" name="Science">
        <title>Genomic signatures of disease resistance in endangered staghorn corals.</title>
        <authorList>
            <person name="Vollmer S.V."/>
            <person name="Selwyn J.D."/>
            <person name="Despard B.A."/>
            <person name="Roesel C.L."/>
        </authorList>
    </citation>
    <scope>NUCLEOTIDE SEQUENCE</scope>
    <source>
        <strain evidence="5">K2</strain>
    </source>
</reference>
<feature type="domain" description="ZP" evidence="4">
    <location>
        <begin position="51"/>
        <end position="197"/>
    </location>
</feature>
<dbReference type="PROSITE" id="PS51034">
    <property type="entry name" value="ZP_2"/>
    <property type="match status" value="1"/>
</dbReference>
<keyword evidence="3" id="KW-0812">Transmembrane</keyword>
<keyword evidence="3" id="KW-0472">Membrane</keyword>
<dbReference type="Gene3D" id="2.60.40.3210">
    <property type="entry name" value="Zona pellucida, ZP-N domain"/>
    <property type="match status" value="1"/>
</dbReference>
<dbReference type="PANTHER" id="PTHR14002:SF43">
    <property type="entry name" value="DELTA-LIKE PROTEIN"/>
    <property type="match status" value="1"/>
</dbReference>
<dbReference type="Proteomes" id="UP001249851">
    <property type="component" value="Unassembled WGS sequence"/>
</dbReference>
<gene>
    <name evidence="5" type="ORF">P5673_022912</name>
</gene>
<accession>A0AAD9UZ39</accession>
<dbReference type="InterPro" id="IPR055356">
    <property type="entry name" value="ZP-N"/>
</dbReference>
<keyword evidence="2" id="KW-1015">Disulfide bond</keyword>
<keyword evidence="1" id="KW-0732">Signal</keyword>
<evidence type="ECO:0000313" key="5">
    <source>
        <dbReference type="EMBL" id="KAK2555288.1"/>
    </source>
</evidence>
<organism evidence="5 6">
    <name type="scientific">Acropora cervicornis</name>
    <name type="common">Staghorn coral</name>
    <dbReference type="NCBI Taxonomy" id="6130"/>
    <lineage>
        <taxon>Eukaryota</taxon>
        <taxon>Metazoa</taxon>
        <taxon>Cnidaria</taxon>
        <taxon>Anthozoa</taxon>
        <taxon>Hexacorallia</taxon>
        <taxon>Scleractinia</taxon>
        <taxon>Astrocoeniina</taxon>
        <taxon>Acroporidae</taxon>
        <taxon>Acropora</taxon>
    </lineage>
</organism>
<feature type="non-terminal residue" evidence="5">
    <location>
        <position position="1"/>
    </location>
</feature>
<comment type="caution">
    <text evidence="5">The sequence shown here is derived from an EMBL/GenBank/DDBJ whole genome shotgun (WGS) entry which is preliminary data.</text>
</comment>
<keyword evidence="6" id="KW-1185">Reference proteome</keyword>
<dbReference type="InterPro" id="IPR001507">
    <property type="entry name" value="ZP_dom"/>
</dbReference>
<reference evidence="5" key="1">
    <citation type="journal article" date="2023" name="G3 (Bethesda)">
        <title>Whole genome assembly and annotation of the endangered Caribbean coral Acropora cervicornis.</title>
        <authorList>
            <person name="Selwyn J.D."/>
            <person name="Vollmer S.V."/>
        </authorList>
    </citation>
    <scope>NUCLEOTIDE SEQUENCE</scope>
    <source>
        <strain evidence="5">K2</strain>
    </source>
</reference>
<evidence type="ECO:0000313" key="6">
    <source>
        <dbReference type="Proteomes" id="UP001249851"/>
    </source>
</evidence>
<protein>
    <recommendedName>
        <fullName evidence="4">ZP domain-containing protein</fullName>
    </recommendedName>
</protein>
<dbReference type="AlphaFoldDB" id="A0AAD9UZ39"/>
<dbReference type="EMBL" id="JARQWQ010000063">
    <property type="protein sequence ID" value="KAK2555288.1"/>
    <property type="molecule type" value="Genomic_DNA"/>
</dbReference>
<dbReference type="PANTHER" id="PTHR14002">
    <property type="entry name" value="ENDOGLIN/TGF-BETA RECEPTOR TYPE III"/>
    <property type="match status" value="1"/>
</dbReference>